<sequence>MEYQSAFVLLSPVNVLGEEEPISVLFEMLLCEVFGGRCTPLEVVYCERKHFCAMSLLSVKHIAEKQCSFAMEAFASIFY</sequence>
<organism evidence="1 2">
    <name type="scientific">Cystobacter ferrugineus</name>
    <dbReference type="NCBI Taxonomy" id="83449"/>
    <lineage>
        <taxon>Bacteria</taxon>
        <taxon>Pseudomonadati</taxon>
        <taxon>Myxococcota</taxon>
        <taxon>Myxococcia</taxon>
        <taxon>Myxococcales</taxon>
        <taxon>Cystobacterineae</taxon>
        <taxon>Archangiaceae</taxon>
        <taxon>Cystobacter</taxon>
    </lineage>
</organism>
<accession>A0A1L9ATW4</accession>
<proteinExistence type="predicted"/>
<keyword evidence="2" id="KW-1185">Reference proteome</keyword>
<evidence type="ECO:0000313" key="1">
    <source>
        <dbReference type="EMBL" id="OJH33441.1"/>
    </source>
</evidence>
<comment type="caution">
    <text evidence="1">The sequence shown here is derived from an EMBL/GenBank/DDBJ whole genome shotgun (WGS) entry which is preliminary data.</text>
</comment>
<gene>
    <name evidence="1" type="ORF">BON30_48595</name>
</gene>
<name>A0A1L9ATW4_9BACT</name>
<dbReference type="EMBL" id="MPIN01000037">
    <property type="protein sequence ID" value="OJH33441.1"/>
    <property type="molecule type" value="Genomic_DNA"/>
</dbReference>
<dbReference type="AlphaFoldDB" id="A0A1L9ATW4"/>
<dbReference type="Proteomes" id="UP000182229">
    <property type="component" value="Unassembled WGS sequence"/>
</dbReference>
<reference evidence="1 2" key="2">
    <citation type="submission" date="2016-12" db="EMBL/GenBank/DDBJ databases">
        <title>Draft Genome Sequence of Cystobacter ferrugineus Strain Cbfe23.</title>
        <authorList>
            <person name="Akbar S."/>
            <person name="Dowd S.E."/>
            <person name="Stevens D.C."/>
        </authorList>
    </citation>
    <scope>NUCLEOTIDE SEQUENCE [LARGE SCALE GENOMIC DNA]</scope>
    <source>
        <strain evidence="1 2">Cbfe23</strain>
    </source>
</reference>
<reference evidence="2" key="1">
    <citation type="submission" date="2016-11" db="EMBL/GenBank/DDBJ databases">
        <authorList>
            <person name="Shukria A."/>
            <person name="Stevens D.C."/>
        </authorList>
    </citation>
    <scope>NUCLEOTIDE SEQUENCE [LARGE SCALE GENOMIC DNA]</scope>
    <source>
        <strain evidence="2">Cbfe23</strain>
    </source>
</reference>
<protein>
    <submittedName>
        <fullName evidence="1">Uncharacterized protein</fullName>
    </submittedName>
</protein>
<evidence type="ECO:0000313" key="2">
    <source>
        <dbReference type="Proteomes" id="UP000182229"/>
    </source>
</evidence>